<gene>
    <name evidence="1" type="ordered locus">Bpet2313</name>
</gene>
<dbReference type="SUPFAM" id="SSF53474">
    <property type="entry name" value="alpha/beta-Hydrolases"/>
    <property type="match status" value="1"/>
</dbReference>
<sequence>MQKTIYSFAFISWRGIIDAMRFQPIIVPGWKDSGPGHWQTRWEQCVPHAQRVRQPDWENPDPAVWNATVAACVDAAACPVLLIAHSLGCLAAASLPVPLRAKVAGALLVAPADVEQPGMPECLRAFAPVPAQSLPFQSVVVAGDNDPYCHLERARQFAAAWGSRLEVIPHGGHINADSGFGEWPQGLKLLSALRRRAIWRVAAPLPRVSPVPMSADVKTQAAG</sequence>
<dbReference type="Proteomes" id="UP000001225">
    <property type="component" value="Chromosome"/>
</dbReference>
<dbReference type="Pfam" id="PF06821">
    <property type="entry name" value="Ser_hydrolase"/>
    <property type="match status" value="1"/>
</dbReference>
<proteinExistence type="predicted"/>
<dbReference type="STRING" id="94624.Bpet2313"/>
<organism evidence="1 2">
    <name type="scientific">Bordetella petrii (strain ATCC BAA-461 / DSM 12804 / CCUG 43448 / CIP 107267 / Se-1111R)</name>
    <dbReference type="NCBI Taxonomy" id="340100"/>
    <lineage>
        <taxon>Bacteria</taxon>
        <taxon>Pseudomonadati</taxon>
        <taxon>Pseudomonadota</taxon>
        <taxon>Betaproteobacteria</taxon>
        <taxon>Burkholderiales</taxon>
        <taxon>Alcaligenaceae</taxon>
        <taxon>Bordetella</taxon>
    </lineage>
</organism>
<keyword evidence="2" id="KW-1185">Reference proteome</keyword>
<dbReference type="AlphaFoldDB" id="A9IM25"/>
<dbReference type="eggNOG" id="COG3545">
    <property type="taxonomic scope" value="Bacteria"/>
</dbReference>
<reference evidence="1 2" key="1">
    <citation type="journal article" date="2008" name="BMC Genomics">
        <title>The missing link: Bordetella petrii is endowed with both the metabolic versatility of environmental bacteria and virulence traits of pathogenic Bordetellae.</title>
        <authorList>
            <person name="Gross R."/>
            <person name="Guzman C.A."/>
            <person name="Sebaihia M."/>
            <person name="Martins Dos Santos V.A."/>
            <person name="Pieper D.H."/>
            <person name="Koebnik R."/>
            <person name="Lechner M."/>
            <person name="Bartels D."/>
            <person name="Buhrmester J."/>
            <person name="Choudhuri J.V."/>
            <person name="Ebensen T."/>
            <person name="Gaigalat L."/>
            <person name="Herrmann S."/>
            <person name="Khachane A.N."/>
            <person name="Larisch C."/>
            <person name="Link S."/>
            <person name="Linke B."/>
            <person name="Meyer F."/>
            <person name="Mormann S."/>
            <person name="Nakunst D."/>
            <person name="Rueckert C."/>
            <person name="Schneiker-Bekel S."/>
            <person name="Schulze K."/>
            <person name="Vorhoelter F.J."/>
            <person name="Yevsa T."/>
            <person name="Engle J.T."/>
            <person name="Goldman W.E."/>
            <person name="Puehler A."/>
            <person name="Goebel U.B."/>
            <person name="Goesmann A."/>
            <person name="Bloecker H."/>
            <person name="Kaiser O."/>
            <person name="Martinez-Arias R."/>
        </authorList>
    </citation>
    <scope>NUCLEOTIDE SEQUENCE [LARGE SCALE GENOMIC DNA]</scope>
    <source>
        <strain evidence="2">ATCC BAA-461 / DSM 12804 / CCUG 43448 / CIP 107267 / Se-1111R</strain>
    </source>
</reference>
<dbReference type="GO" id="GO:0016787">
    <property type="term" value="F:hydrolase activity"/>
    <property type="evidence" value="ECO:0007669"/>
    <property type="project" value="InterPro"/>
</dbReference>
<dbReference type="EMBL" id="AM902716">
    <property type="protein sequence ID" value="CAP42656.1"/>
    <property type="molecule type" value="Genomic_DNA"/>
</dbReference>
<dbReference type="InterPro" id="IPR029058">
    <property type="entry name" value="AB_hydrolase_fold"/>
</dbReference>
<name>A9IM25_BORPD</name>
<evidence type="ECO:0008006" key="3">
    <source>
        <dbReference type="Google" id="ProtNLM"/>
    </source>
</evidence>
<dbReference type="Gene3D" id="3.40.50.1820">
    <property type="entry name" value="alpha/beta hydrolase"/>
    <property type="match status" value="1"/>
</dbReference>
<evidence type="ECO:0000313" key="1">
    <source>
        <dbReference type="EMBL" id="CAP42656.1"/>
    </source>
</evidence>
<evidence type="ECO:0000313" key="2">
    <source>
        <dbReference type="Proteomes" id="UP000001225"/>
    </source>
</evidence>
<dbReference type="InterPro" id="IPR010662">
    <property type="entry name" value="RBBP9/YdeN"/>
</dbReference>
<protein>
    <recommendedName>
        <fullName evidence="3">Alpha/beta hydrolase</fullName>
    </recommendedName>
</protein>
<accession>A9IM25</accession>
<dbReference type="KEGG" id="bpt:Bpet2313"/>